<protein>
    <submittedName>
        <fullName evidence="1">HAD-IIIC family phosphatase</fullName>
    </submittedName>
</protein>
<dbReference type="Proteomes" id="UP000277921">
    <property type="component" value="Unassembled WGS sequence"/>
</dbReference>
<sequence length="747" mass="85226">MSRRLYQPIMPCRRELTRCDFDVPFFADLTRTTTESTESMNALEFPRVLGDKLQGLRFLLLGTCSTGAFVDGGVRNGHKVDHYLYDGRFDNPIPKSLDQYDGVLVGLTMRYIVDDAGVQGNDLWYLRLADEEQLQNLLDNACQIIERNVDNLQSSLAGKPVFYLSFLEQGFNAPGSLLPRYSLRNPTYFTQKLNEHLHRTLGNYASAYFVDLNELSAWVGKGRLLDDKLSSTMHANYLSNWDFSYDENRVVKPKPVMDLFDAHEPYAQFNDLLWSRISDNIKIIRKTEAVKLLIVDLDDTMWRGIAAENETYNHELLEGWPLGFIEALLYFKNRGGLLAICSKNDYERTAENFAKIWGEKIKFDDFSSIKINWEPKSDNIRQILREVNLLADSAVMIDDNPRELDEISANVPGIRVLGTNHYDWRRLILQSPEMQVEKITKESQQKTALIKALQQREDDRSKMSREDWLASLGVTLRYFVVRSTDHEHFPRLFELLNKTNQFNTTGKRWGVDEISALFAAGGEAVLISAKDRTAENGIISVCLLHENDVVQIVMSCRVFGLGIEHALARYIQQSILERSDVVRAELRDTGRNFSCHSYFSDTGFVESNGKWESKSIFDHPGWIRHEYSELGKLGSVSDSVVRSVAGEEIKILVKVFNESKTAWVADDTQINFSYHIYGDDGSMVVHDGIRSPGWGILKPNESIECEVKVIAPNASGVYEIQLLPVHEGKKWFSTEKFESPKIELTVA</sequence>
<dbReference type="NCBIfam" id="TIGR01681">
    <property type="entry name" value="HAD-SF-IIIC"/>
    <property type="match status" value="1"/>
</dbReference>
<evidence type="ECO:0000313" key="1">
    <source>
        <dbReference type="EMBL" id="RQT19919.1"/>
    </source>
</evidence>
<dbReference type="InterPro" id="IPR010037">
    <property type="entry name" value="FkbH_domain"/>
</dbReference>
<comment type="caution">
    <text evidence="1">The sequence shown here is derived from an EMBL/GenBank/DDBJ whole genome shotgun (WGS) entry which is preliminary data.</text>
</comment>
<organism evidence="1 2">
    <name type="scientific">Burkholderia contaminans</name>
    <dbReference type="NCBI Taxonomy" id="488447"/>
    <lineage>
        <taxon>Bacteria</taxon>
        <taxon>Pseudomonadati</taxon>
        <taxon>Pseudomonadota</taxon>
        <taxon>Betaproteobacteria</taxon>
        <taxon>Burkholderiales</taxon>
        <taxon>Burkholderiaceae</taxon>
        <taxon>Burkholderia</taxon>
        <taxon>Burkholderia cepacia complex</taxon>
    </lineage>
</organism>
<dbReference type="AlphaFoldDB" id="A0A3N8RJK2"/>
<accession>A0A3N8RJK2</accession>
<proteinExistence type="predicted"/>
<dbReference type="InterPro" id="IPR036514">
    <property type="entry name" value="SGNH_hydro_sf"/>
</dbReference>
<name>A0A3N8RJK2_9BURK</name>
<dbReference type="Gene3D" id="3.40.50.1110">
    <property type="entry name" value="SGNH hydrolase"/>
    <property type="match status" value="1"/>
</dbReference>
<evidence type="ECO:0000313" key="2">
    <source>
        <dbReference type="Proteomes" id="UP000277921"/>
    </source>
</evidence>
<reference evidence="1 2" key="1">
    <citation type="submission" date="2018-08" db="EMBL/GenBank/DDBJ databases">
        <title>Comparative analysis of Burkholderia isolates from Puerto Rico.</title>
        <authorList>
            <person name="Hall C."/>
            <person name="Sahl J."/>
            <person name="Wagner D."/>
        </authorList>
    </citation>
    <scope>NUCLEOTIDE SEQUENCE [LARGE SCALE GENOMIC DNA]</scope>
    <source>
        <strain evidence="1 2">Bp9025</strain>
    </source>
</reference>
<dbReference type="SUPFAM" id="SSF56784">
    <property type="entry name" value="HAD-like"/>
    <property type="match status" value="1"/>
</dbReference>
<dbReference type="InterPro" id="IPR036412">
    <property type="entry name" value="HAD-like_sf"/>
</dbReference>
<dbReference type="NCBIfam" id="TIGR01686">
    <property type="entry name" value="FkbH"/>
    <property type="match status" value="1"/>
</dbReference>
<dbReference type="Gene3D" id="3.40.50.1000">
    <property type="entry name" value="HAD superfamily/HAD-like"/>
    <property type="match status" value="1"/>
</dbReference>
<dbReference type="EMBL" id="QTQV01000003">
    <property type="protein sequence ID" value="RQT19919.1"/>
    <property type="molecule type" value="Genomic_DNA"/>
</dbReference>
<dbReference type="InterPro" id="IPR010033">
    <property type="entry name" value="HAD_SF_ppase_IIIC"/>
</dbReference>
<gene>
    <name evidence="1" type="ORF">DF051_06660</name>
</gene>
<dbReference type="GO" id="GO:0016788">
    <property type="term" value="F:hydrolase activity, acting on ester bonds"/>
    <property type="evidence" value="ECO:0007669"/>
    <property type="project" value="UniProtKB-ARBA"/>
</dbReference>
<dbReference type="InterPro" id="IPR023214">
    <property type="entry name" value="HAD_sf"/>
</dbReference>